<keyword evidence="3" id="KW-1185">Reference proteome</keyword>
<gene>
    <name evidence="2" type="ORF">NRK68_23320</name>
</gene>
<dbReference type="SMART" id="SM00382">
    <property type="entry name" value="AAA"/>
    <property type="match status" value="1"/>
</dbReference>
<feature type="domain" description="AAA+ ATPase" evidence="1">
    <location>
        <begin position="257"/>
        <end position="389"/>
    </location>
</feature>
<dbReference type="PANTHER" id="PTHR46844">
    <property type="entry name" value="SLR5058 PROTEIN"/>
    <property type="match status" value="1"/>
</dbReference>
<dbReference type="GeneID" id="95576443"/>
<reference evidence="2" key="1">
    <citation type="submission" date="2022-08" db="EMBL/GenBank/DDBJ databases">
        <authorList>
            <person name="Tian L."/>
        </authorList>
    </citation>
    <scope>NUCLEOTIDE SEQUENCE</scope>
    <source>
        <strain evidence="2">CM253</strain>
    </source>
</reference>
<dbReference type="Gene3D" id="3.40.50.300">
    <property type="entry name" value="P-loop containing nucleotide triphosphate hydrolases"/>
    <property type="match status" value="1"/>
</dbReference>
<proteinExistence type="predicted"/>
<evidence type="ECO:0000259" key="1">
    <source>
        <dbReference type="SMART" id="SM00382"/>
    </source>
</evidence>
<sequence>MVDPVVVGAVSRLAAAAVQRSAAPVRVEGPTVEEWEEEVDERGGLLLNSAQGTPLTLLTQDQVAQISKFIERPESVALFQFMLIARLGIREQEQFNDIIADYRETFAIQAEEFCSGKGYNWADLAEDLWDLVASHMESVFPNGKALSLISHDEIQRITAYVGSTEKIEGKDRPANVAFREIVDILGDPARFSRARNSLGDIRSASESHYAELDLAHAISYSVENFRFDYGALYVSRTLRVQNSEILRSDSFLTVPTGRPRCVVVGNPGVGKSTMTQHLVHQLSKDSQSHDAYAAVVVSCKEVSNSDGGTYILGAISRSLKENLQLDVSEQSLNDLATLGRCFVIFDGIDEIIDITRRRRFVKVIEAFAARYPLIPMLVTARRVGYGKAPFSSREFSVYELDDFSDDQVAEYANNWFEATERSVVERDAFLRETENVPDVRTNPLMLSLLCTLYRARGYIPRNRREVYKSCADLLFQRWDAMRQIEQPVDHRQYGTRLMQELALFFYKSQTAQAGVQEKQLGKIIAQFFTATASVDEMDASNRAQDFLDFCADRAWLLTYQGTDDRDQRLFGFTHRTFMEYFAAEAIVRRSRSIDDIVGEITRAYEQDSSSVLADVIFQCADDKYDGGAREVVAGLMEKARGLGWKHASKYIPLCLRIMNAAPLPPASTNLIFDALFQHWSQSKPESDYVTAIAVFDLYRDPRNRFVSMLREHPERAEAALLRWARFYCRNEISMFDSAWGDDMLTVASELDLPEIDDSVLFSYLIDNGIVEIGQYSEVPPTWWLYSYSFGSYVPGPALLDLRKRVWEENVETGDSLVARIFGEQTLPVETLGYPVAVACKQFALELPMLAASEVGKPKIDQHDFELILWLSCFLYEFLAPGLHEFHELVDFVYGRDWFARTGSTRLNGVGVKRRDAPSSFTRSELNAFRQSGIVPPWFPDWCAGDRDFVIEPEED</sequence>
<dbReference type="Pfam" id="PF05729">
    <property type="entry name" value="NACHT"/>
    <property type="match status" value="1"/>
</dbReference>
<organism evidence="2 3">
    <name type="scientific">Streptomyces yangpuensis</name>
    <dbReference type="NCBI Taxonomy" id="1648182"/>
    <lineage>
        <taxon>Bacteria</taxon>
        <taxon>Bacillati</taxon>
        <taxon>Actinomycetota</taxon>
        <taxon>Actinomycetes</taxon>
        <taxon>Kitasatosporales</taxon>
        <taxon>Streptomycetaceae</taxon>
        <taxon>Streptomyces</taxon>
    </lineage>
</organism>
<dbReference type="EMBL" id="CP102514">
    <property type="protein sequence ID" value="UUY49900.1"/>
    <property type="molecule type" value="Genomic_DNA"/>
</dbReference>
<dbReference type="PANTHER" id="PTHR46844:SF1">
    <property type="entry name" value="SLR5058 PROTEIN"/>
    <property type="match status" value="1"/>
</dbReference>
<dbReference type="Proteomes" id="UP001057738">
    <property type="component" value="Chromosome"/>
</dbReference>
<evidence type="ECO:0000313" key="2">
    <source>
        <dbReference type="EMBL" id="UUY49900.1"/>
    </source>
</evidence>
<name>A0ABY5Q103_9ACTN</name>
<dbReference type="SUPFAM" id="SSF52540">
    <property type="entry name" value="P-loop containing nucleoside triphosphate hydrolases"/>
    <property type="match status" value="1"/>
</dbReference>
<dbReference type="RefSeq" id="WP_257856622.1">
    <property type="nucleotide sequence ID" value="NZ_CP102514.1"/>
</dbReference>
<dbReference type="InterPro" id="IPR007111">
    <property type="entry name" value="NACHT_NTPase"/>
</dbReference>
<protein>
    <submittedName>
        <fullName evidence="2">NACHT domain-containing protein</fullName>
    </submittedName>
</protein>
<dbReference type="InterPro" id="IPR003593">
    <property type="entry name" value="AAA+_ATPase"/>
</dbReference>
<dbReference type="InterPro" id="IPR027417">
    <property type="entry name" value="P-loop_NTPase"/>
</dbReference>
<accession>A0ABY5Q103</accession>
<evidence type="ECO:0000313" key="3">
    <source>
        <dbReference type="Proteomes" id="UP001057738"/>
    </source>
</evidence>